<sequence>MGVKKAEVLVKSTKRPPTPAPAPAPPPPPPPTRPRWSSYTRREIERFWRKRRLEEEEHFLAAIKASARLRATHLSEEEYLLFIENLEEDKTKEEDVNTIFQNKSYGNNQEIRVGIKDWWTKSKYAYLNEPSVGSVGRPSRRSNYKPESIIWFYKMSSPAATASAQALFLGVY</sequence>
<dbReference type="PANTHER" id="PTHR33872:SF7">
    <property type="entry name" value="OSJNBA0084K11.10-LIKE PROTEIN"/>
    <property type="match status" value="1"/>
</dbReference>
<dbReference type="KEGG" id="soe:110792844"/>
<gene>
    <name evidence="3" type="primary">LOC110792844</name>
</gene>
<reference evidence="2" key="1">
    <citation type="journal article" date="2021" name="Nat. Commun.">
        <title>Genomic analyses provide insights into spinach domestication and the genetic basis of agronomic traits.</title>
        <authorList>
            <person name="Cai X."/>
            <person name="Sun X."/>
            <person name="Xu C."/>
            <person name="Sun H."/>
            <person name="Wang X."/>
            <person name="Ge C."/>
            <person name="Zhang Z."/>
            <person name="Wang Q."/>
            <person name="Fei Z."/>
            <person name="Jiao C."/>
            <person name="Wang Q."/>
        </authorList>
    </citation>
    <scope>NUCLEOTIDE SEQUENCE [LARGE SCALE GENOMIC DNA]</scope>
    <source>
        <strain evidence="2">cv. Varoflay</strain>
    </source>
</reference>
<evidence type="ECO:0000313" key="2">
    <source>
        <dbReference type="Proteomes" id="UP000813463"/>
    </source>
</evidence>
<dbReference type="OrthoDB" id="1932217at2759"/>
<dbReference type="RefSeq" id="XP_021853358.1">
    <property type="nucleotide sequence ID" value="XM_021997666.2"/>
</dbReference>
<accession>A0A9R0K0J3</accession>
<dbReference type="Proteomes" id="UP000813463">
    <property type="component" value="Chromosome 4"/>
</dbReference>
<proteinExistence type="predicted"/>
<reference evidence="3" key="2">
    <citation type="submission" date="2025-08" db="UniProtKB">
        <authorList>
            <consortium name="RefSeq"/>
        </authorList>
    </citation>
    <scope>IDENTIFICATION</scope>
    <source>
        <tissue evidence="3">Leaf</tissue>
    </source>
</reference>
<organism evidence="2 3">
    <name type="scientific">Spinacia oleracea</name>
    <name type="common">Spinach</name>
    <dbReference type="NCBI Taxonomy" id="3562"/>
    <lineage>
        <taxon>Eukaryota</taxon>
        <taxon>Viridiplantae</taxon>
        <taxon>Streptophyta</taxon>
        <taxon>Embryophyta</taxon>
        <taxon>Tracheophyta</taxon>
        <taxon>Spermatophyta</taxon>
        <taxon>Magnoliopsida</taxon>
        <taxon>eudicotyledons</taxon>
        <taxon>Gunneridae</taxon>
        <taxon>Pentapetalae</taxon>
        <taxon>Caryophyllales</taxon>
        <taxon>Chenopodiaceae</taxon>
        <taxon>Chenopodioideae</taxon>
        <taxon>Anserineae</taxon>
        <taxon>Spinacia</taxon>
    </lineage>
</organism>
<feature type="region of interest" description="Disordered" evidence="1">
    <location>
        <begin position="1"/>
        <end position="38"/>
    </location>
</feature>
<name>A0A9R0K0J3_SPIOL</name>
<evidence type="ECO:0000256" key="1">
    <source>
        <dbReference type="SAM" id="MobiDB-lite"/>
    </source>
</evidence>
<dbReference type="PANTHER" id="PTHR33872">
    <property type="entry name" value="DNA POLYMERASE EPSILON CATALYTIC SUBUNIT A"/>
    <property type="match status" value="1"/>
</dbReference>
<dbReference type="AlphaFoldDB" id="A0A9R0K0J3"/>
<evidence type="ECO:0000313" key="3">
    <source>
        <dbReference type="RefSeq" id="XP_021853358.1"/>
    </source>
</evidence>
<keyword evidence="2" id="KW-1185">Reference proteome</keyword>
<dbReference type="GeneID" id="110792844"/>
<protein>
    <submittedName>
        <fullName evidence="3">Uncharacterized protein</fullName>
    </submittedName>
</protein>
<feature type="compositionally biased region" description="Pro residues" evidence="1">
    <location>
        <begin position="16"/>
        <end position="33"/>
    </location>
</feature>